<dbReference type="RefSeq" id="WP_092321137.1">
    <property type="nucleotide sequence ID" value="NZ_FNFU01000001.1"/>
</dbReference>
<dbReference type="OrthoDB" id="9801102at2"/>
<organism evidence="1 2">
    <name type="scientific">Cryobacterium psychrotolerans</name>
    <dbReference type="NCBI Taxonomy" id="386301"/>
    <lineage>
        <taxon>Bacteria</taxon>
        <taxon>Bacillati</taxon>
        <taxon>Actinomycetota</taxon>
        <taxon>Actinomycetes</taxon>
        <taxon>Micrococcales</taxon>
        <taxon>Microbacteriaceae</taxon>
        <taxon>Cryobacterium</taxon>
    </lineage>
</organism>
<dbReference type="Proteomes" id="UP000198701">
    <property type="component" value="Unassembled WGS sequence"/>
</dbReference>
<dbReference type="Gene3D" id="3.30.2310.20">
    <property type="entry name" value="RelE-like"/>
    <property type="match status" value="1"/>
</dbReference>
<dbReference type="EMBL" id="FNFU01000001">
    <property type="protein sequence ID" value="SDJ86379.1"/>
    <property type="molecule type" value="Genomic_DNA"/>
</dbReference>
<reference evidence="1 2" key="1">
    <citation type="submission" date="2016-10" db="EMBL/GenBank/DDBJ databases">
        <authorList>
            <person name="de Groot N.N."/>
        </authorList>
    </citation>
    <scope>NUCLEOTIDE SEQUENCE [LARGE SCALE GENOMIC DNA]</scope>
    <source>
        <strain evidence="1 2">CGMCC 1.5382</strain>
    </source>
</reference>
<name>A0A1G8X6U8_9MICO</name>
<keyword evidence="2" id="KW-1185">Reference proteome</keyword>
<dbReference type="PANTHER" id="PTHR40266:SF2">
    <property type="entry name" value="TOXIN HIGB-1"/>
    <property type="match status" value="1"/>
</dbReference>
<evidence type="ECO:0000313" key="2">
    <source>
        <dbReference type="Proteomes" id="UP000198701"/>
    </source>
</evidence>
<dbReference type="InterPro" id="IPR007711">
    <property type="entry name" value="HigB-1"/>
</dbReference>
<evidence type="ECO:0000313" key="1">
    <source>
        <dbReference type="EMBL" id="SDJ86379.1"/>
    </source>
</evidence>
<sequence length="97" mass="10923">MIRSFRHKGLARFFASGSKAGIRPDHAAKLQRQLAVLDHAVSIGDIPPSWRPHELHGEGESGRNVEGHYAIWVSGNWRLTFAFEGTDVVLLDYVDYH</sequence>
<proteinExistence type="predicted"/>
<dbReference type="AlphaFoldDB" id="A0A1G8X6U8"/>
<protein>
    <submittedName>
        <fullName evidence="1">Proteic killer suppression protein</fullName>
    </submittedName>
</protein>
<dbReference type="Pfam" id="PF05015">
    <property type="entry name" value="HigB-like_toxin"/>
    <property type="match status" value="1"/>
</dbReference>
<dbReference type="PANTHER" id="PTHR40266">
    <property type="entry name" value="TOXIN HIGB-1"/>
    <property type="match status" value="1"/>
</dbReference>
<accession>A0A1G8X6U8</accession>
<dbReference type="InterPro" id="IPR035093">
    <property type="entry name" value="RelE/ParE_toxin_dom_sf"/>
</dbReference>
<dbReference type="SUPFAM" id="SSF143011">
    <property type="entry name" value="RelE-like"/>
    <property type="match status" value="1"/>
</dbReference>
<gene>
    <name evidence="1" type="ORF">SAMN05216282_101111</name>
</gene>